<organism evidence="1 2">
    <name type="scientific">Tumebacillus permanentifrigoris</name>
    <dbReference type="NCBI Taxonomy" id="378543"/>
    <lineage>
        <taxon>Bacteria</taxon>
        <taxon>Bacillati</taxon>
        <taxon>Bacillota</taxon>
        <taxon>Bacilli</taxon>
        <taxon>Bacillales</taxon>
        <taxon>Alicyclobacillaceae</taxon>
        <taxon>Tumebacillus</taxon>
    </lineage>
</organism>
<sequence length="53" mass="5884">MSKKRITTRKNVDAKTVLAATHTYCTFQELTKIFLTAKKVAGKAPRSLKPPPP</sequence>
<dbReference type="EMBL" id="QGGL01000008">
    <property type="protein sequence ID" value="PWK13132.1"/>
    <property type="molecule type" value="Genomic_DNA"/>
</dbReference>
<proteinExistence type="predicted"/>
<evidence type="ECO:0000313" key="1">
    <source>
        <dbReference type="EMBL" id="PWK13132.1"/>
    </source>
</evidence>
<reference evidence="1 2" key="1">
    <citation type="submission" date="2018-05" db="EMBL/GenBank/DDBJ databases">
        <title>Genomic Encyclopedia of Type Strains, Phase IV (KMG-IV): sequencing the most valuable type-strain genomes for metagenomic binning, comparative biology and taxonomic classification.</title>
        <authorList>
            <person name="Goeker M."/>
        </authorList>
    </citation>
    <scope>NUCLEOTIDE SEQUENCE [LARGE SCALE GENOMIC DNA]</scope>
    <source>
        <strain evidence="1 2">DSM 18773</strain>
    </source>
</reference>
<evidence type="ECO:0000313" key="2">
    <source>
        <dbReference type="Proteomes" id="UP000245634"/>
    </source>
</evidence>
<name>A0A316DVB1_9BACL</name>
<keyword evidence="2" id="KW-1185">Reference proteome</keyword>
<protein>
    <submittedName>
        <fullName evidence="1">Uncharacterized protein</fullName>
    </submittedName>
</protein>
<dbReference type="Proteomes" id="UP000245634">
    <property type="component" value="Unassembled WGS sequence"/>
</dbReference>
<comment type="caution">
    <text evidence="1">The sequence shown here is derived from an EMBL/GenBank/DDBJ whole genome shotgun (WGS) entry which is preliminary data.</text>
</comment>
<accession>A0A316DVB1</accession>
<dbReference type="AlphaFoldDB" id="A0A316DVB1"/>
<gene>
    <name evidence="1" type="ORF">C7459_108152</name>
</gene>